<organism evidence="1 2">
    <name type="scientific">Roseburia inulinivorans</name>
    <dbReference type="NCBI Taxonomy" id="360807"/>
    <lineage>
        <taxon>Bacteria</taxon>
        <taxon>Bacillati</taxon>
        <taxon>Bacillota</taxon>
        <taxon>Clostridia</taxon>
        <taxon>Lachnospirales</taxon>
        <taxon>Lachnospiraceae</taxon>
        <taxon>Roseburia</taxon>
    </lineage>
</organism>
<gene>
    <name evidence="1" type="ORF">RIL183_26421</name>
</gene>
<accession>A0A0M6WUY2</accession>
<evidence type="ECO:0000313" key="2">
    <source>
        <dbReference type="Proteomes" id="UP000049828"/>
    </source>
</evidence>
<sequence length="91" mass="10378">MMTNVIDTEKLGSYIVELKNLHTEWAAKNIVMPDVGECGGSTIIQIEEMGKQYQKMQEAFVLLLENTISYMEQRKSSVETKEKTHSETFSS</sequence>
<evidence type="ECO:0000313" key="1">
    <source>
        <dbReference type="EMBL" id="CRL40517.1"/>
    </source>
</evidence>
<name>A0A0M6WUY2_9FIRM</name>
<dbReference type="EMBL" id="CVRS01000082">
    <property type="protein sequence ID" value="CRL40517.1"/>
    <property type="molecule type" value="Genomic_DNA"/>
</dbReference>
<dbReference type="AlphaFoldDB" id="A0A0M6WUY2"/>
<proteinExistence type="predicted"/>
<dbReference type="OrthoDB" id="2066590at2"/>
<protein>
    <submittedName>
        <fullName evidence="1">Uncharacterized protein</fullName>
    </submittedName>
</protein>
<keyword evidence="2" id="KW-1185">Reference proteome</keyword>
<reference evidence="2" key="1">
    <citation type="submission" date="2015-05" db="EMBL/GenBank/DDBJ databases">
        <authorList>
            <consortium name="Pathogen Informatics"/>
        </authorList>
    </citation>
    <scope>NUCLEOTIDE SEQUENCE [LARGE SCALE GENOMIC DNA]</scope>
    <source>
        <strain evidence="2">L1-83</strain>
    </source>
</reference>
<dbReference type="RefSeq" id="WP_055039952.1">
    <property type="nucleotide sequence ID" value="NZ_CABJFX010000039.1"/>
</dbReference>
<dbReference type="Proteomes" id="UP000049828">
    <property type="component" value="Unassembled WGS sequence"/>
</dbReference>